<protein>
    <submittedName>
        <fullName evidence="5">Redoxin</fullName>
    </submittedName>
</protein>
<evidence type="ECO:0000259" key="4">
    <source>
        <dbReference type="PROSITE" id="PS51352"/>
    </source>
</evidence>
<dbReference type="InterPro" id="IPR017937">
    <property type="entry name" value="Thioredoxin_CS"/>
</dbReference>
<reference evidence="5 6" key="1">
    <citation type="submission" date="2017-04" db="EMBL/GenBank/DDBJ databases">
        <title>Unexpected and diverse lifestyles within the genus Limnohabitans.</title>
        <authorList>
            <person name="Kasalicky V."/>
            <person name="Mehrshad M."/>
            <person name="Andrei S.-A."/>
            <person name="Salcher M."/>
            <person name="Kratochvilova H."/>
            <person name="Simek K."/>
            <person name="Ghai R."/>
        </authorList>
    </citation>
    <scope>NUCLEOTIDE SEQUENCE [LARGE SCALE GENOMIC DNA]</scope>
    <source>
        <strain evidence="5 6">MWH-C5</strain>
    </source>
</reference>
<dbReference type="PROSITE" id="PS00194">
    <property type="entry name" value="THIOREDOXIN_1"/>
    <property type="match status" value="1"/>
</dbReference>
<dbReference type="PROSITE" id="PS51318">
    <property type="entry name" value="TAT"/>
    <property type="match status" value="1"/>
</dbReference>
<dbReference type="InterPro" id="IPR036249">
    <property type="entry name" value="Thioredoxin-like_sf"/>
</dbReference>
<keyword evidence="6" id="KW-1185">Reference proteome</keyword>
<comment type="subcellular location">
    <subcellularLocation>
        <location evidence="1">Cell envelope</location>
    </subcellularLocation>
</comment>
<dbReference type="InterPro" id="IPR013740">
    <property type="entry name" value="Redoxin"/>
</dbReference>
<dbReference type="AlphaFoldDB" id="A0A315EPC7"/>
<feature type="domain" description="Thioredoxin" evidence="4">
    <location>
        <begin position="26"/>
        <end position="175"/>
    </location>
</feature>
<dbReference type="PROSITE" id="PS51352">
    <property type="entry name" value="THIOREDOXIN_2"/>
    <property type="match status" value="1"/>
</dbReference>
<accession>A0A315EPC7</accession>
<dbReference type="CDD" id="cd02966">
    <property type="entry name" value="TlpA_like_family"/>
    <property type="match status" value="1"/>
</dbReference>
<dbReference type="InterPro" id="IPR050553">
    <property type="entry name" value="Thioredoxin_ResA/DsbE_sf"/>
</dbReference>
<keyword evidence="2" id="KW-0201">Cytochrome c-type biogenesis</keyword>
<evidence type="ECO:0000313" key="5">
    <source>
        <dbReference type="EMBL" id="PUE59776.1"/>
    </source>
</evidence>
<evidence type="ECO:0000256" key="3">
    <source>
        <dbReference type="ARBA" id="ARBA00023284"/>
    </source>
</evidence>
<sequence length="175" mass="19239">MIFKTNRRTAMFAGVAALAGLAGAGIAWKRHAPRALAPDAMQALWSSEFTMPSGESLLMSSLKGRPLVLNFWATWCPPCVEEMPLIDAFFRQNKQYGWQVVGLAIDQPSRVKQFLNQFPVDYSIGLAGLNGTELGKMLGNEQSSLPFTVVLDGQGALLQRKLGKLTPEDIKNWTI</sequence>
<evidence type="ECO:0000313" key="6">
    <source>
        <dbReference type="Proteomes" id="UP000251341"/>
    </source>
</evidence>
<proteinExistence type="predicted"/>
<dbReference type="InterPro" id="IPR006311">
    <property type="entry name" value="TAT_signal"/>
</dbReference>
<gene>
    <name evidence="5" type="ORF">B9Z44_09435</name>
</gene>
<organism evidence="5 6">
    <name type="scientific">Limnohabitans curvus</name>
    <dbReference type="NCBI Taxonomy" id="323423"/>
    <lineage>
        <taxon>Bacteria</taxon>
        <taxon>Pseudomonadati</taxon>
        <taxon>Pseudomonadota</taxon>
        <taxon>Betaproteobacteria</taxon>
        <taxon>Burkholderiales</taxon>
        <taxon>Comamonadaceae</taxon>
        <taxon>Limnohabitans</taxon>
    </lineage>
</organism>
<evidence type="ECO:0000256" key="1">
    <source>
        <dbReference type="ARBA" id="ARBA00004196"/>
    </source>
</evidence>
<dbReference type="Gene3D" id="3.40.30.10">
    <property type="entry name" value="Glutaredoxin"/>
    <property type="match status" value="1"/>
</dbReference>
<dbReference type="PANTHER" id="PTHR42852">
    <property type="entry name" value="THIOL:DISULFIDE INTERCHANGE PROTEIN DSBE"/>
    <property type="match status" value="1"/>
</dbReference>
<dbReference type="GO" id="GO:0017004">
    <property type="term" value="P:cytochrome complex assembly"/>
    <property type="evidence" value="ECO:0007669"/>
    <property type="project" value="UniProtKB-KW"/>
</dbReference>
<dbReference type="Proteomes" id="UP000251341">
    <property type="component" value="Unassembled WGS sequence"/>
</dbReference>
<dbReference type="Pfam" id="PF08534">
    <property type="entry name" value="Redoxin"/>
    <property type="match status" value="1"/>
</dbReference>
<dbReference type="GO" id="GO:0030313">
    <property type="term" value="C:cell envelope"/>
    <property type="evidence" value="ECO:0007669"/>
    <property type="project" value="UniProtKB-SubCell"/>
</dbReference>
<evidence type="ECO:0000256" key="2">
    <source>
        <dbReference type="ARBA" id="ARBA00022748"/>
    </source>
</evidence>
<keyword evidence="3" id="KW-0676">Redox-active center</keyword>
<dbReference type="RefSeq" id="WP_108359750.1">
    <property type="nucleotide sequence ID" value="NZ_NESP01000001.1"/>
</dbReference>
<dbReference type="PANTHER" id="PTHR42852:SF13">
    <property type="entry name" value="PROTEIN DIPZ"/>
    <property type="match status" value="1"/>
</dbReference>
<dbReference type="EMBL" id="NESP01000001">
    <property type="protein sequence ID" value="PUE59776.1"/>
    <property type="molecule type" value="Genomic_DNA"/>
</dbReference>
<dbReference type="GO" id="GO:0015036">
    <property type="term" value="F:disulfide oxidoreductase activity"/>
    <property type="evidence" value="ECO:0007669"/>
    <property type="project" value="UniProtKB-ARBA"/>
</dbReference>
<dbReference type="SUPFAM" id="SSF52833">
    <property type="entry name" value="Thioredoxin-like"/>
    <property type="match status" value="1"/>
</dbReference>
<comment type="caution">
    <text evidence="5">The sequence shown here is derived from an EMBL/GenBank/DDBJ whole genome shotgun (WGS) entry which is preliminary data.</text>
</comment>
<dbReference type="InterPro" id="IPR013766">
    <property type="entry name" value="Thioredoxin_domain"/>
</dbReference>
<name>A0A315EPC7_9BURK</name>